<protein>
    <submittedName>
        <fullName evidence="1">Uncharacterized protein</fullName>
    </submittedName>
</protein>
<dbReference type="PANTHER" id="PTHR38370">
    <property type="entry name" value="BETA-1,4-XYLOSIDASE"/>
    <property type="match status" value="1"/>
</dbReference>
<dbReference type="Gramene" id="KCW63595">
    <property type="protein sequence ID" value="KCW63595"/>
    <property type="gene ID" value="EUGRSUZ_G01220"/>
</dbReference>
<dbReference type="OMA" id="QRPANEF"/>
<gene>
    <name evidence="1" type="ORF">EUGRSUZ_G01220</name>
</gene>
<proteinExistence type="predicted"/>
<accession>A0A059BD39</accession>
<sequence length="116" mass="12712">MEGLIPFVIRSVRKQRLYSSYRCLSDGSARSYHLLAGGESVDGSSHRRTKSELPQLSAAEFKEQRSGVELAQSHSMNKGSMVSTATAANGSNIASSYYAQINKDVNAGFSTLRHRR</sequence>
<organism evidence="1">
    <name type="scientific">Eucalyptus grandis</name>
    <name type="common">Flooded gum</name>
    <dbReference type="NCBI Taxonomy" id="71139"/>
    <lineage>
        <taxon>Eukaryota</taxon>
        <taxon>Viridiplantae</taxon>
        <taxon>Streptophyta</taxon>
        <taxon>Embryophyta</taxon>
        <taxon>Tracheophyta</taxon>
        <taxon>Spermatophyta</taxon>
        <taxon>Magnoliopsida</taxon>
        <taxon>eudicotyledons</taxon>
        <taxon>Gunneridae</taxon>
        <taxon>Pentapetalae</taxon>
        <taxon>rosids</taxon>
        <taxon>malvids</taxon>
        <taxon>Myrtales</taxon>
        <taxon>Myrtaceae</taxon>
        <taxon>Myrtoideae</taxon>
        <taxon>Eucalypteae</taxon>
        <taxon>Eucalyptus</taxon>
    </lineage>
</organism>
<evidence type="ECO:0000313" key="1">
    <source>
        <dbReference type="EMBL" id="KCW63595.1"/>
    </source>
</evidence>
<dbReference type="InParanoid" id="A0A059BD39"/>
<dbReference type="AlphaFoldDB" id="A0A059BD39"/>
<reference evidence="1" key="1">
    <citation type="submission" date="2013-07" db="EMBL/GenBank/DDBJ databases">
        <title>The genome of Eucalyptus grandis.</title>
        <authorList>
            <person name="Schmutz J."/>
            <person name="Hayes R."/>
            <person name="Myburg A."/>
            <person name="Tuskan G."/>
            <person name="Grattapaglia D."/>
            <person name="Rokhsar D.S."/>
        </authorList>
    </citation>
    <scope>NUCLEOTIDE SEQUENCE</scope>
    <source>
        <tissue evidence="1">Leaf extractions</tissue>
    </source>
</reference>
<dbReference type="PANTHER" id="PTHR38370:SF1">
    <property type="entry name" value="BETA-1,4-XYLOSIDASE"/>
    <property type="match status" value="1"/>
</dbReference>
<dbReference type="EMBL" id="KK198759">
    <property type="protein sequence ID" value="KCW63595.1"/>
    <property type="molecule type" value="Genomic_DNA"/>
</dbReference>
<name>A0A059BD39_EUCGR</name>